<dbReference type="PaxDb" id="263820-PTO1420"/>
<dbReference type="Proteomes" id="UP000000438">
    <property type="component" value="Chromosome"/>
</dbReference>
<dbReference type="Pfam" id="PF26555">
    <property type="entry name" value="HTH_78"/>
    <property type="match status" value="1"/>
</dbReference>
<evidence type="ECO:0000259" key="1">
    <source>
        <dbReference type="Pfam" id="PF26555"/>
    </source>
</evidence>
<dbReference type="HOGENOM" id="CLU_1352170_0_0_2"/>
<reference evidence="3 4" key="1">
    <citation type="journal article" date="2004" name="Proc. Natl. Acad. Sci. U.S.A.">
        <title>Genome sequence of Picrophilus torridus and its implications for life around pH 0.</title>
        <authorList>
            <person name="Futterer O."/>
            <person name="Angelov A."/>
            <person name="Liesegang H."/>
            <person name="Gottschalk G."/>
            <person name="Schleper C."/>
            <person name="Schepers B."/>
            <person name="Dock C."/>
            <person name="Antranikian G."/>
            <person name="Liebl W."/>
        </authorList>
    </citation>
    <scope>NUCLEOTIDE SEQUENCE [LARGE SCALE GENOMIC DNA]</scope>
    <source>
        <strain evidence="4">ATCC 700027 / DSM 9790 / JCM 10055 / NBRC 100828</strain>
    </source>
</reference>
<dbReference type="InterPro" id="IPR058496">
    <property type="entry name" value="DUF8183_N"/>
</dbReference>
<dbReference type="eggNOG" id="arCOG05407">
    <property type="taxonomic scope" value="Archaea"/>
</dbReference>
<evidence type="ECO:0000313" key="4">
    <source>
        <dbReference type="Proteomes" id="UP000000438"/>
    </source>
</evidence>
<sequence>MVDKNEIMEWFKNGSDDAKNLIDLKWNAVDTGNYVILQSDKIPFALFMSSNNDGTISLIVRTGIETATIDNNERLKIYRILLILNRRVELVKFMLDGINEEVVSRVDFTDQNLTKDVMNIGLNTILSAFYLMVQALNLQEEFNEQIIERMAMLIKSMFENGKSRDEIKEYLVKTTGIRDEDAERLISEVLDSNKPPSSMYQ</sequence>
<feature type="domain" description="DUF8183" evidence="2">
    <location>
        <begin position="6"/>
        <end position="136"/>
    </location>
</feature>
<protein>
    <submittedName>
        <fullName evidence="3">Uncharacterized protein</fullName>
    </submittedName>
</protein>
<gene>
    <name evidence="3" type="ordered locus">PTO1420</name>
</gene>
<feature type="domain" description="DUF8183" evidence="1">
    <location>
        <begin position="137"/>
        <end position="201"/>
    </location>
</feature>
<organism evidence="3 4">
    <name type="scientific">Picrophilus torridus (strain ATCC 700027 / DSM 9790 / JCM 10055 / NBRC 100828 / KAW 2/3)</name>
    <dbReference type="NCBI Taxonomy" id="1122961"/>
    <lineage>
        <taxon>Archaea</taxon>
        <taxon>Methanobacteriati</taxon>
        <taxon>Thermoplasmatota</taxon>
        <taxon>Thermoplasmata</taxon>
        <taxon>Thermoplasmatales</taxon>
        <taxon>Picrophilaceae</taxon>
        <taxon>Picrophilus</taxon>
    </lineage>
</organism>
<dbReference type="KEGG" id="pto:PTO1420"/>
<dbReference type="OrthoDB" id="91412at2157"/>
<accession>Q6KZ47</accession>
<dbReference type="AlphaFoldDB" id="Q6KZ47"/>
<dbReference type="EMBL" id="AE017261">
    <property type="protein sequence ID" value="AAT44005.1"/>
    <property type="molecule type" value="Genomic_DNA"/>
</dbReference>
<evidence type="ECO:0000259" key="2">
    <source>
        <dbReference type="Pfam" id="PF26556"/>
    </source>
</evidence>
<dbReference type="STRING" id="263820.PTO1420"/>
<dbReference type="RefSeq" id="WP_011178221.1">
    <property type="nucleotide sequence ID" value="NC_005877.1"/>
</dbReference>
<proteinExistence type="predicted"/>
<dbReference type="Pfam" id="PF26556">
    <property type="entry name" value="DUF8183"/>
    <property type="match status" value="1"/>
</dbReference>
<dbReference type="InParanoid" id="Q6KZ47"/>
<name>Q6KZ47_PICTO</name>
<dbReference type="InterPro" id="IPR058836">
    <property type="entry name" value="DUF8183_C"/>
</dbReference>
<dbReference type="GeneID" id="2844749"/>
<evidence type="ECO:0000313" key="3">
    <source>
        <dbReference type="EMBL" id="AAT44005.1"/>
    </source>
</evidence>